<reference evidence="2 3" key="1">
    <citation type="journal article" date="2024" name="Commun. Biol.">
        <title>Comparative genomic analysis of thermophilic fungi reveals convergent evolutionary adaptations and gene losses.</title>
        <authorList>
            <person name="Steindorff A.S."/>
            <person name="Aguilar-Pontes M.V."/>
            <person name="Robinson A.J."/>
            <person name="Andreopoulos B."/>
            <person name="LaButti K."/>
            <person name="Kuo A."/>
            <person name="Mondo S."/>
            <person name="Riley R."/>
            <person name="Otillar R."/>
            <person name="Haridas S."/>
            <person name="Lipzen A."/>
            <person name="Grimwood J."/>
            <person name="Schmutz J."/>
            <person name="Clum A."/>
            <person name="Reid I.D."/>
            <person name="Moisan M.C."/>
            <person name="Butler G."/>
            <person name="Nguyen T.T.M."/>
            <person name="Dewar K."/>
            <person name="Conant G."/>
            <person name="Drula E."/>
            <person name="Henrissat B."/>
            <person name="Hansel C."/>
            <person name="Singer S."/>
            <person name="Hutchinson M.I."/>
            <person name="de Vries R.P."/>
            <person name="Natvig D.O."/>
            <person name="Powell A.J."/>
            <person name="Tsang A."/>
            <person name="Grigoriev I.V."/>
        </authorList>
    </citation>
    <scope>NUCLEOTIDE SEQUENCE [LARGE SCALE GENOMIC DNA]</scope>
    <source>
        <strain evidence="2 3">CBS 620.91</strain>
    </source>
</reference>
<keyword evidence="3" id="KW-1185">Reference proteome</keyword>
<dbReference type="PANTHER" id="PTHR33321">
    <property type="match status" value="1"/>
</dbReference>
<evidence type="ECO:0000313" key="2">
    <source>
        <dbReference type="EMBL" id="KAL1842191.1"/>
    </source>
</evidence>
<organism evidence="2 3">
    <name type="scientific">Humicola insolens</name>
    <name type="common">Soft-rot fungus</name>
    <dbReference type="NCBI Taxonomy" id="85995"/>
    <lineage>
        <taxon>Eukaryota</taxon>
        <taxon>Fungi</taxon>
        <taxon>Dikarya</taxon>
        <taxon>Ascomycota</taxon>
        <taxon>Pezizomycotina</taxon>
        <taxon>Sordariomycetes</taxon>
        <taxon>Sordariomycetidae</taxon>
        <taxon>Sordariales</taxon>
        <taxon>Chaetomiaceae</taxon>
        <taxon>Mycothermus</taxon>
    </lineage>
</organism>
<gene>
    <name evidence="2" type="ORF">VTJ49DRAFT_5878</name>
</gene>
<feature type="compositionally biased region" description="Low complexity" evidence="1">
    <location>
        <begin position="1"/>
        <end position="34"/>
    </location>
</feature>
<protein>
    <submittedName>
        <fullName evidence="2">Uncharacterized protein</fullName>
    </submittedName>
</protein>
<feature type="compositionally biased region" description="Pro residues" evidence="1">
    <location>
        <begin position="35"/>
        <end position="49"/>
    </location>
</feature>
<name>A0ABR3VMT1_HUMIN</name>
<evidence type="ECO:0000313" key="3">
    <source>
        <dbReference type="Proteomes" id="UP001583172"/>
    </source>
</evidence>
<evidence type="ECO:0000256" key="1">
    <source>
        <dbReference type="SAM" id="MobiDB-lite"/>
    </source>
</evidence>
<feature type="region of interest" description="Disordered" evidence="1">
    <location>
        <begin position="1"/>
        <end position="90"/>
    </location>
</feature>
<dbReference type="Pfam" id="PF04450">
    <property type="entry name" value="BSP"/>
    <property type="match status" value="1"/>
</dbReference>
<proteinExistence type="predicted"/>
<dbReference type="Proteomes" id="UP001583172">
    <property type="component" value="Unassembled WGS sequence"/>
</dbReference>
<dbReference type="EMBL" id="JAZGSY010000051">
    <property type="protein sequence ID" value="KAL1842191.1"/>
    <property type="molecule type" value="Genomic_DNA"/>
</dbReference>
<feature type="compositionally biased region" description="Low complexity" evidence="1">
    <location>
        <begin position="67"/>
        <end position="76"/>
    </location>
</feature>
<dbReference type="InterPro" id="IPR007541">
    <property type="entry name" value="Uncharacterised_BSP"/>
</dbReference>
<accession>A0ABR3VMT1</accession>
<sequence length="340" mass="36966">METDAQPSSVPPSIVVAASSSSTPSMPAAAAPEPRGGPTPSPLPCPAPASGPEDATSAGPADNNRTSSSSSSSSSDSESEHEPKPTIRHPKLLLKIQDLAHPGTAKFFRAVPDPGAVLAEAVDNIDRHLYCSPDGSQKPKKKFHAPPTRSVTLVLRDMDGVAYTTGSEIDNDHKEIHFSLRYIDHIRPESRLAAEIRGVLTHELVHCYQWDARRTCPGGLIEGVADWVRLCCDLGPPHWRRGTEGSWDKGYDHTAYFLQYLETRFGPGTVQAVNAKLRRHEYRGDAFWRELLGMPVEELYADYVKAVKGGEGDGKGIRIQNIGNDVLCTMCPSFCSSPFP</sequence>
<comment type="caution">
    <text evidence="2">The sequence shown here is derived from an EMBL/GenBank/DDBJ whole genome shotgun (WGS) entry which is preliminary data.</text>
</comment>
<dbReference type="PANTHER" id="PTHR33321:SF12">
    <property type="entry name" value="PLANT BASIC SECRETORY PROTEIN (BSP) FAMILY PROTEIN"/>
    <property type="match status" value="1"/>
</dbReference>